<dbReference type="Proteomes" id="UP000608579">
    <property type="component" value="Unassembled WGS sequence"/>
</dbReference>
<accession>A0A832ZV89</accession>
<keyword evidence="1" id="KW-0472">Membrane</keyword>
<protein>
    <submittedName>
        <fullName evidence="2">Uncharacterized protein</fullName>
    </submittedName>
</protein>
<gene>
    <name evidence="2" type="ORF">EYH45_02785</name>
</gene>
<evidence type="ECO:0000313" key="3">
    <source>
        <dbReference type="Proteomes" id="UP000608579"/>
    </source>
</evidence>
<dbReference type="AlphaFoldDB" id="A0A832ZV89"/>
<dbReference type="EMBL" id="DQVM01000049">
    <property type="protein sequence ID" value="HIQ29472.1"/>
    <property type="molecule type" value="Genomic_DNA"/>
</dbReference>
<feature type="transmembrane region" description="Helical" evidence="1">
    <location>
        <begin position="128"/>
        <end position="149"/>
    </location>
</feature>
<evidence type="ECO:0000313" key="2">
    <source>
        <dbReference type="EMBL" id="HIQ29472.1"/>
    </source>
</evidence>
<sequence length="161" mass="17453">MNPLTRGILSSIMAFLLYLLIVVATTPNLPASTAIATTLRINFIFLIIFITTFFVNGYLTGLAMQNKTCRINKKATGSTTIGGAALSSIVSFLPLTSAGCCGMWLWILSLIAGTGALGTAFVSTLIEYPLALLSMGLAIMWTVNTYTYIKYKNTKQKYENN</sequence>
<reference evidence="2" key="1">
    <citation type="journal article" date="2020" name="ISME J.">
        <title>Gammaproteobacteria mediating utilization of methyl-, sulfur- and petroleum organic compounds in deep ocean hydrothermal plumes.</title>
        <authorList>
            <person name="Zhou Z."/>
            <person name="Liu Y."/>
            <person name="Pan J."/>
            <person name="Cron B.R."/>
            <person name="Toner B.M."/>
            <person name="Anantharaman K."/>
            <person name="Breier J.A."/>
            <person name="Dick G.J."/>
            <person name="Li M."/>
        </authorList>
    </citation>
    <scope>NUCLEOTIDE SEQUENCE</scope>
    <source>
        <strain evidence="2">SZUA-1515</strain>
    </source>
</reference>
<feature type="transmembrane region" description="Helical" evidence="1">
    <location>
        <begin position="41"/>
        <end position="63"/>
    </location>
</feature>
<keyword evidence="1" id="KW-1133">Transmembrane helix</keyword>
<feature type="transmembrane region" description="Helical" evidence="1">
    <location>
        <begin position="7"/>
        <end position="29"/>
    </location>
</feature>
<comment type="caution">
    <text evidence="2">The sequence shown here is derived from an EMBL/GenBank/DDBJ whole genome shotgun (WGS) entry which is preliminary data.</text>
</comment>
<name>A0A832ZV89_CALS0</name>
<proteinExistence type="predicted"/>
<keyword evidence="1" id="KW-0812">Transmembrane</keyword>
<evidence type="ECO:0000256" key="1">
    <source>
        <dbReference type="SAM" id="Phobius"/>
    </source>
</evidence>
<organism evidence="2 3">
    <name type="scientific">Caldiarchaeum subterraneum</name>
    <dbReference type="NCBI Taxonomy" id="311458"/>
    <lineage>
        <taxon>Archaea</taxon>
        <taxon>Nitrososphaerota</taxon>
        <taxon>Candidatus Caldarchaeales</taxon>
        <taxon>Candidatus Caldarchaeaceae</taxon>
        <taxon>Candidatus Caldarchaeum</taxon>
    </lineage>
</organism>
<feature type="transmembrane region" description="Helical" evidence="1">
    <location>
        <begin position="84"/>
        <end position="108"/>
    </location>
</feature>